<feature type="non-terminal residue" evidence="17">
    <location>
        <position position="1"/>
    </location>
</feature>
<evidence type="ECO:0000256" key="9">
    <source>
        <dbReference type="ARBA" id="ARBA00022968"/>
    </source>
</evidence>
<keyword evidence="6" id="KW-0808">Transferase</keyword>
<dbReference type="InterPro" id="IPR029044">
    <property type="entry name" value="Nucleotide-diphossugar_trans"/>
</dbReference>
<evidence type="ECO:0000256" key="11">
    <source>
        <dbReference type="ARBA" id="ARBA00023034"/>
    </source>
</evidence>
<proteinExistence type="inferred from homology"/>
<comment type="similarity">
    <text evidence="4">Belongs to the glycosyltransferase 13 family.</text>
</comment>
<keyword evidence="12" id="KW-0472">Membrane</keyword>
<evidence type="ECO:0000256" key="4">
    <source>
        <dbReference type="ARBA" id="ARBA00006492"/>
    </source>
</evidence>
<dbReference type="GO" id="GO:0000139">
    <property type="term" value="C:Golgi membrane"/>
    <property type="evidence" value="ECO:0007669"/>
    <property type="project" value="UniProtKB-SubCell"/>
</dbReference>
<accession>A0A813G8F8</accession>
<dbReference type="EC" id="2.4.1.101" evidence="14"/>
<keyword evidence="11" id="KW-0333">Golgi apparatus</keyword>
<evidence type="ECO:0000256" key="2">
    <source>
        <dbReference type="ARBA" id="ARBA00004323"/>
    </source>
</evidence>
<sequence>DLLVAPDFLWYFRATAWLLESSGNCRTEKDPSLFCVSAWNDNGFQVSDEKRLFRTDYFPGLGWMIQNSTWSHLRQVWPRFPSTGWDHWLRHGSGLRPRECIVPEVSRTHHFDTSGTNVKAGSELAKKLERMATSRLPPKQLGDLSYLLHDDYEAKLMELARGAKLISGSQLGGLKGNEVYLLPYIRSEYSTLAKQLQISVAQPRTAHRG</sequence>
<evidence type="ECO:0000256" key="5">
    <source>
        <dbReference type="ARBA" id="ARBA00022676"/>
    </source>
</evidence>
<dbReference type="InterPro" id="IPR052261">
    <property type="entry name" value="Glycosyltransferase_13"/>
</dbReference>
<keyword evidence="13" id="KW-0464">Manganese</keyword>
<evidence type="ECO:0000313" key="18">
    <source>
        <dbReference type="Proteomes" id="UP000654075"/>
    </source>
</evidence>
<dbReference type="GO" id="GO:0003827">
    <property type="term" value="F:alpha-1,3-mannosylglycoprotein 2-beta-N-acetylglucosaminyltransferase activity"/>
    <property type="evidence" value="ECO:0007669"/>
    <property type="project" value="UniProtKB-EC"/>
</dbReference>
<feature type="non-terminal residue" evidence="17">
    <location>
        <position position="209"/>
    </location>
</feature>
<keyword evidence="18" id="KW-1185">Reference proteome</keyword>
<evidence type="ECO:0000256" key="1">
    <source>
        <dbReference type="ARBA" id="ARBA00001936"/>
    </source>
</evidence>
<evidence type="ECO:0000256" key="8">
    <source>
        <dbReference type="ARBA" id="ARBA00022723"/>
    </source>
</evidence>
<dbReference type="Pfam" id="PF03071">
    <property type="entry name" value="GNT-I"/>
    <property type="match status" value="1"/>
</dbReference>
<comment type="cofactor">
    <cofactor evidence="1">
        <name>Mn(2+)</name>
        <dbReference type="ChEBI" id="CHEBI:29035"/>
    </cofactor>
</comment>
<dbReference type="EMBL" id="CAJNNV010026779">
    <property type="protein sequence ID" value="CAE8618991.1"/>
    <property type="molecule type" value="Genomic_DNA"/>
</dbReference>
<keyword evidence="5" id="KW-0328">Glycosyltransferase</keyword>
<evidence type="ECO:0000256" key="13">
    <source>
        <dbReference type="ARBA" id="ARBA00023211"/>
    </source>
</evidence>
<gene>
    <name evidence="17" type="ORF">PGLA1383_LOCUS36585</name>
</gene>
<dbReference type="UniPathway" id="UPA00378"/>
<dbReference type="InterPro" id="IPR004139">
    <property type="entry name" value="Glyco_trans_13"/>
</dbReference>
<evidence type="ECO:0000256" key="3">
    <source>
        <dbReference type="ARBA" id="ARBA00004922"/>
    </source>
</evidence>
<comment type="pathway">
    <text evidence="3">Protein modification; protein glycosylation.</text>
</comment>
<keyword evidence="9" id="KW-0735">Signal-anchor</keyword>
<evidence type="ECO:0000256" key="7">
    <source>
        <dbReference type="ARBA" id="ARBA00022692"/>
    </source>
</evidence>
<dbReference type="PANTHER" id="PTHR10468:SF0">
    <property type="entry name" value="ALPHA-1,3-MANNOSYL-GLYCOPROTEIN 2-BETA-N-ACETYLGLUCOSAMINYLTRANSFERASE"/>
    <property type="match status" value="1"/>
</dbReference>
<organism evidence="17 18">
    <name type="scientific">Polarella glacialis</name>
    <name type="common">Dinoflagellate</name>
    <dbReference type="NCBI Taxonomy" id="89957"/>
    <lineage>
        <taxon>Eukaryota</taxon>
        <taxon>Sar</taxon>
        <taxon>Alveolata</taxon>
        <taxon>Dinophyceae</taxon>
        <taxon>Suessiales</taxon>
        <taxon>Suessiaceae</taxon>
        <taxon>Polarella</taxon>
    </lineage>
</organism>
<dbReference type="GO" id="GO:0046872">
    <property type="term" value="F:metal ion binding"/>
    <property type="evidence" value="ECO:0007669"/>
    <property type="project" value="UniProtKB-KW"/>
</dbReference>
<dbReference type="PANTHER" id="PTHR10468">
    <property type="entry name" value="PROTEIN O-LINKED-MANNOSE BETA-1,2-N-ACETYLGLUCOSAMINYLTRANSFERASE 1/ALPHA-1,3-MANNOSYL-GLYCOPROTEIN 2-BETA-N-ACETYLGLUCOSAMINYLTRANSFERASE"/>
    <property type="match status" value="1"/>
</dbReference>
<evidence type="ECO:0000256" key="15">
    <source>
        <dbReference type="ARBA" id="ARBA00041712"/>
    </source>
</evidence>
<evidence type="ECO:0000256" key="10">
    <source>
        <dbReference type="ARBA" id="ARBA00022989"/>
    </source>
</evidence>
<keyword evidence="7" id="KW-0812">Transmembrane</keyword>
<dbReference type="AlphaFoldDB" id="A0A813G8F8"/>
<protein>
    <recommendedName>
        <fullName evidence="14">alpha-1,3-mannosyl-glycoprotein 2-beta-N-acetylglucosaminyltransferase</fullName>
        <ecNumber evidence="14">2.4.1.101</ecNumber>
    </recommendedName>
    <alternativeName>
        <fullName evidence="15">N-glycosyl-oligosaccharide-glycoprotein N-acetylglucosaminyltransferase I</fullName>
    </alternativeName>
</protein>
<evidence type="ECO:0000256" key="12">
    <source>
        <dbReference type="ARBA" id="ARBA00023136"/>
    </source>
</evidence>
<evidence type="ECO:0000256" key="16">
    <source>
        <dbReference type="ARBA" id="ARBA00049421"/>
    </source>
</evidence>
<keyword evidence="10" id="KW-1133">Transmembrane helix</keyword>
<dbReference type="Proteomes" id="UP000654075">
    <property type="component" value="Unassembled WGS sequence"/>
</dbReference>
<keyword evidence="8" id="KW-0479">Metal-binding</keyword>
<comment type="catalytic activity">
    <reaction evidence="16">
        <text>N(4)-(alpha-D-Man-(1-&gt;3)-[alpha-D-Man-(1-&gt;3)-[alpha-D-Man-(1-&gt;6)]-alpha-D-Man-(1-&gt;6)]-beta-D-Man-(1-&gt;4)-beta-D-GlcNAc-(1-&gt;4)-beta-D-GlcNAc)-L-asparaginyl-[protein] (N-glucan mannose isomer 5A1,2) + UDP-N-acetyl-alpha-D-glucosamine = N(4)-{beta-D-GlcNAc-(1-&gt;2)-alpha-D-Man-(1-&gt;3)-[alpha-D-Man-(1-&gt;3)-[alpha-D-Man-(1-&gt;6)]-alpha-D-Man-(1-&gt;6)]-beta-D-Man-(1-&gt;4)-beta-D-GlcNAc-(1-&gt;4)-beta-D-GlcNAc}-L-asparaginyl-[protein] + UDP + H(+)</text>
        <dbReference type="Rhea" id="RHEA:11456"/>
        <dbReference type="Rhea" id="RHEA-COMP:14367"/>
        <dbReference type="Rhea" id="RHEA-COMP:14368"/>
        <dbReference type="ChEBI" id="CHEBI:15378"/>
        <dbReference type="ChEBI" id="CHEBI:57705"/>
        <dbReference type="ChEBI" id="CHEBI:58223"/>
        <dbReference type="ChEBI" id="CHEBI:59087"/>
        <dbReference type="ChEBI" id="CHEBI:60625"/>
        <dbReference type="EC" id="2.4.1.101"/>
    </reaction>
</comment>
<dbReference type="SUPFAM" id="SSF53448">
    <property type="entry name" value="Nucleotide-diphospho-sugar transferases"/>
    <property type="match status" value="1"/>
</dbReference>
<evidence type="ECO:0000256" key="6">
    <source>
        <dbReference type="ARBA" id="ARBA00022679"/>
    </source>
</evidence>
<name>A0A813G8F8_POLGL</name>
<comment type="caution">
    <text evidence="17">The sequence shown here is derived from an EMBL/GenBank/DDBJ whole genome shotgun (WGS) entry which is preliminary data.</text>
</comment>
<evidence type="ECO:0000256" key="14">
    <source>
        <dbReference type="ARBA" id="ARBA00038949"/>
    </source>
</evidence>
<comment type="subcellular location">
    <subcellularLocation>
        <location evidence="2">Golgi apparatus membrane</location>
        <topology evidence="2">Single-pass type II membrane protein</topology>
    </subcellularLocation>
</comment>
<dbReference type="OrthoDB" id="440755at2759"/>
<dbReference type="Gene3D" id="3.90.550.10">
    <property type="entry name" value="Spore Coat Polysaccharide Biosynthesis Protein SpsA, Chain A"/>
    <property type="match status" value="1"/>
</dbReference>
<reference evidence="17" key="1">
    <citation type="submission" date="2021-02" db="EMBL/GenBank/DDBJ databases">
        <authorList>
            <person name="Dougan E. K."/>
            <person name="Rhodes N."/>
            <person name="Thang M."/>
            <person name="Chan C."/>
        </authorList>
    </citation>
    <scope>NUCLEOTIDE SEQUENCE</scope>
</reference>
<evidence type="ECO:0000313" key="17">
    <source>
        <dbReference type="EMBL" id="CAE8618991.1"/>
    </source>
</evidence>